<comment type="catalytic activity">
    <reaction evidence="12 14">
        <text>5-amino-6-(5-phospho-D-ribitylamino)uracil + NADP(+) = 5-amino-6-(5-phospho-D-ribosylamino)uracil + NADPH + H(+)</text>
        <dbReference type="Rhea" id="RHEA:17845"/>
        <dbReference type="ChEBI" id="CHEBI:15378"/>
        <dbReference type="ChEBI" id="CHEBI:57783"/>
        <dbReference type="ChEBI" id="CHEBI:58349"/>
        <dbReference type="ChEBI" id="CHEBI:58421"/>
        <dbReference type="ChEBI" id="CHEBI:58453"/>
        <dbReference type="EC" id="1.1.1.193"/>
    </reaction>
</comment>
<dbReference type="CDD" id="cd01284">
    <property type="entry name" value="Riboflavin_deaminase-reductase"/>
    <property type="match status" value="1"/>
</dbReference>
<keyword evidence="14 16" id="KW-0378">Hydrolase</keyword>
<dbReference type="Pfam" id="PF01872">
    <property type="entry name" value="RibD_C"/>
    <property type="match status" value="1"/>
</dbReference>
<dbReference type="InterPro" id="IPR016192">
    <property type="entry name" value="APOBEC/CMP_deaminase_Zn-bd"/>
</dbReference>
<dbReference type="SUPFAM" id="SSF53927">
    <property type="entry name" value="Cytidine deaminase-like"/>
    <property type="match status" value="1"/>
</dbReference>
<evidence type="ECO:0000313" key="17">
    <source>
        <dbReference type="Proteomes" id="UP000664832"/>
    </source>
</evidence>
<dbReference type="RefSeq" id="WP_206899405.1">
    <property type="nucleotide sequence ID" value="NZ_JAFLWI010000016.1"/>
</dbReference>
<dbReference type="NCBIfam" id="TIGR00326">
    <property type="entry name" value="eubact_ribD"/>
    <property type="match status" value="1"/>
</dbReference>
<feature type="domain" description="CMP/dCMP-type deaminase" evidence="15">
    <location>
        <begin position="1"/>
        <end position="125"/>
    </location>
</feature>
<keyword evidence="11" id="KW-0511">Multifunctional enzyme</keyword>
<dbReference type="InterPro" id="IPR024072">
    <property type="entry name" value="DHFR-like_dom_sf"/>
</dbReference>
<comment type="cofactor">
    <cofactor evidence="14">
        <name>Zn(2+)</name>
        <dbReference type="ChEBI" id="CHEBI:29105"/>
    </cofactor>
    <text evidence="14">Binds 1 zinc ion.</text>
</comment>
<keyword evidence="6 14" id="KW-0686">Riboflavin biosynthesis</keyword>
<dbReference type="InterPro" id="IPR002734">
    <property type="entry name" value="RibDG_C"/>
</dbReference>
<comment type="pathway">
    <text evidence="3 14">Cofactor biosynthesis; riboflavin biosynthesis; 5-amino-6-(D-ribitylamino)uracil from GTP: step 3/4.</text>
</comment>
<evidence type="ECO:0000256" key="1">
    <source>
        <dbReference type="ARBA" id="ARBA00002151"/>
    </source>
</evidence>
<keyword evidence="17" id="KW-1185">Reference proteome</keyword>
<evidence type="ECO:0000259" key="15">
    <source>
        <dbReference type="PROSITE" id="PS51747"/>
    </source>
</evidence>
<comment type="pathway">
    <text evidence="2 14">Cofactor biosynthesis; riboflavin biosynthesis; 5-amino-6-(D-ribitylamino)uracil from GTP: step 2/4.</text>
</comment>
<dbReference type="EC" id="3.5.4.26" evidence="14"/>
<evidence type="ECO:0000256" key="12">
    <source>
        <dbReference type="ARBA" id="ARBA00049861"/>
    </source>
</evidence>
<organism evidence="16 17">
    <name type="scientific">Candidatus Enterococcus courvalinii</name>
    <dbReference type="NCBI Taxonomy" id="2815329"/>
    <lineage>
        <taxon>Bacteria</taxon>
        <taxon>Bacillati</taxon>
        <taxon>Bacillota</taxon>
        <taxon>Bacilli</taxon>
        <taxon>Lactobacillales</taxon>
        <taxon>Enterococcaceae</taxon>
        <taxon>Enterococcus</taxon>
    </lineage>
</organism>
<dbReference type="PIRSF" id="PIRSF006769">
    <property type="entry name" value="RibD"/>
    <property type="match status" value="1"/>
</dbReference>
<gene>
    <name evidence="16" type="primary">ribD</name>
    <name evidence="16" type="ORF">JZO71_10295</name>
</gene>
<dbReference type="SUPFAM" id="SSF53597">
    <property type="entry name" value="Dihydrofolate reductase-like"/>
    <property type="match status" value="1"/>
</dbReference>
<dbReference type="Gene3D" id="3.40.430.10">
    <property type="entry name" value="Dihydrofolate Reductase, subunit A"/>
    <property type="match status" value="1"/>
</dbReference>
<name>A0ABS3I3Q4_9ENTE</name>
<dbReference type="Proteomes" id="UP000664832">
    <property type="component" value="Unassembled WGS sequence"/>
</dbReference>
<dbReference type="InterPro" id="IPR016193">
    <property type="entry name" value="Cytidine_deaminase-like"/>
</dbReference>
<keyword evidence="7 14" id="KW-0479">Metal-binding</keyword>
<evidence type="ECO:0000256" key="6">
    <source>
        <dbReference type="ARBA" id="ARBA00022619"/>
    </source>
</evidence>
<evidence type="ECO:0000256" key="9">
    <source>
        <dbReference type="ARBA" id="ARBA00022857"/>
    </source>
</evidence>
<dbReference type="PROSITE" id="PS00903">
    <property type="entry name" value="CYT_DCMP_DEAMINASES_1"/>
    <property type="match status" value="1"/>
</dbReference>
<dbReference type="Pfam" id="PF00383">
    <property type="entry name" value="dCMP_cyt_deam_1"/>
    <property type="match status" value="1"/>
</dbReference>
<dbReference type="GO" id="GO:0008835">
    <property type="term" value="F:diaminohydroxyphosphoribosylaminopyrimidine deaminase activity"/>
    <property type="evidence" value="ECO:0007669"/>
    <property type="project" value="UniProtKB-EC"/>
</dbReference>
<reference evidence="16 17" key="1">
    <citation type="submission" date="2021-03" db="EMBL/GenBank/DDBJ databases">
        <title>Enterococcal diversity collection.</title>
        <authorList>
            <person name="Gilmore M.S."/>
            <person name="Schwartzman J."/>
            <person name="Van Tyne D."/>
            <person name="Martin M."/>
            <person name="Earl A.M."/>
            <person name="Manson A.L."/>
            <person name="Straub T."/>
            <person name="Salamzade R."/>
            <person name="Saavedra J."/>
            <person name="Lebreton F."/>
            <person name="Prichula J."/>
            <person name="Schaufler K."/>
            <person name="Gaca A."/>
            <person name="Sgardioli B."/>
            <person name="Wagenaar J."/>
            <person name="Strong T."/>
        </authorList>
    </citation>
    <scope>NUCLEOTIDE SEQUENCE [LARGE SCALE GENOMIC DNA]</scope>
    <source>
        <strain evidence="16 17">MSG2901</strain>
    </source>
</reference>
<comment type="catalytic activity">
    <reaction evidence="13 14">
        <text>2,5-diamino-6-hydroxy-4-(5-phosphoribosylamino)-pyrimidine + H2O + H(+) = 5-amino-6-(5-phospho-D-ribosylamino)uracil + NH4(+)</text>
        <dbReference type="Rhea" id="RHEA:21868"/>
        <dbReference type="ChEBI" id="CHEBI:15377"/>
        <dbReference type="ChEBI" id="CHEBI:15378"/>
        <dbReference type="ChEBI" id="CHEBI:28938"/>
        <dbReference type="ChEBI" id="CHEBI:58453"/>
        <dbReference type="ChEBI" id="CHEBI:58614"/>
        <dbReference type="EC" id="3.5.4.26"/>
    </reaction>
</comment>
<comment type="similarity">
    <text evidence="5 14">In the C-terminal section; belongs to the HTP reductase family.</text>
</comment>
<keyword evidence="10 14" id="KW-0560">Oxidoreductase</keyword>
<evidence type="ECO:0000256" key="14">
    <source>
        <dbReference type="PIRNR" id="PIRNR006769"/>
    </source>
</evidence>
<dbReference type="EMBL" id="JAFLWI010000016">
    <property type="protein sequence ID" value="MBO0482713.1"/>
    <property type="molecule type" value="Genomic_DNA"/>
</dbReference>
<dbReference type="InterPro" id="IPR004794">
    <property type="entry name" value="Eubact_RibD"/>
</dbReference>
<evidence type="ECO:0000256" key="4">
    <source>
        <dbReference type="ARBA" id="ARBA00005259"/>
    </source>
</evidence>
<dbReference type="Gene3D" id="3.40.140.10">
    <property type="entry name" value="Cytidine Deaminase, domain 2"/>
    <property type="match status" value="1"/>
</dbReference>
<proteinExistence type="inferred from homology"/>
<protein>
    <recommendedName>
        <fullName evidence="14">Riboflavin biosynthesis protein RibD</fullName>
    </recommendedName>
    <domain>
        <recommendedName>
            <fullName evidence="14">Diaminohydroxyphosphoribosylaminopyrimidine deaminase</fullName>
            <shortName evidence="14">DRAP deaminase</shortName>
            <ecNumber evidence="14">3.5.4.26</ecNumber>
        </recommendedName>
        <alternativeName>
            <fullName evidence="14">Riboflavin-specific deaminase</fullName>
        </alternativeName>
    </domain>
    <domain>
        <recommendedName>
            <fullName evidence="14">5-amino-6-(5-phosphoribosylamino)uracil reductase</fullName>
            <ecNumber evidence="14">1.1.1.193</ecNumber>
        </recommendedName>
        <alternativeName>
            <fullName evidence="14">HTP reductase</fullName>
        </alternativeName>
    </domain>
</protein>
<keyword evidence="9 14" id="KW-0521">NADP</keyword>
<evidence type="ECO:0000256" key="13">
    <source>
        <dbReference type="ARBA" id="ARBA00049886"/>
    </source>
</evidence>
<comment type="similarity">
    <text evidence="4 14">In the N-terminal section; belongs to the cytidine and deoxycytidylate deaminase family.</text>
</comment>
<dbReference type="PANTHER" id="PTHR38011:SF7">
    <property type="entry name" value="2,5-DIAMINO-6-RIBOSYLAMINO-4(3H)-PYRIMIDINONE 5'-PHOSPHATE REDUCTASE"/>
    <property type="match status" value="1"/>
</dbReference>
<dbReference type="InterPro" id="IPR050765">
    <property type="entry name" value="Riboflavin_Biosynth_HTPR"/>
</dbReference>
<comment type="caution">
    <text evidence="16">The sequence shown here is derived from an EMBL/GenBank/DDBJ whole genome shotgun (WGS) entry which is preliminary data.</text>
</comment>
<evidence type="ECO:0000256" key="5">
    <source>
        <dbReference type="ARBA" id="ARBA00007417"/>
    </source>
</evidence>
<evidence type="ECO:0000256" key="3">
    <source>
        <dbReference type="ARBA" id="ARBA00004910"/>
    </source>
</evidence>
<evidence type="ECO:0000256" key="7">
    <source>
        <dbReference type="ARBA" id="ARBA00022723"/>
    </source>
</evidence>
<evidence type="ECO:0000256" key="10">
    <source>
        <dbReference type="ARBA" id="ARBA00023002"/>
    </source>
</evidence>
<keyword evidence="8 14" id="KW-0862">Zinc</keyword>
<evidence type="ECO:0000256" key="2">
    <source>
        <dbReference type="ARBA" id="ARBA00004882"/>
    </source>
</evidence>
<dbReference type="GO" id="GO:0008703">
    <property type="term" value="F:5-amino-6-(5-phosphoribosylamino)uracil reductase activity"/>
    <property type="evidence" value="ECO:0007669"/>
    <property type="project" value="UniProtKB-EC"/>
</dbReference>
<sequence length="352" mass="39149">MHERFMKQAILAAEKGRGKTFTNPLVGAVIVKDDQVLAVGAHLAYGEAHAEKAAIDYLCDTPEKLLNSTIYVTLEPCDHHGKQPPCTEAIIAAGIKQVVVGQLDPNPIVSGRGVKKLRDHGIHVLVGVLEEEVRNLNRHYNYFFEKKRPFVALKQAISLDGKLALLNQRTRLTNDYVMKKVREERTSYQAILVGSQTILTDDPTLNSAINEFPFYRVILDRRGRVVERDNLAIFQDETAPVLIFTERSEIRGALPKHVEVIYLPEVLIPNVLTKLGERLIQSVYVEGGAKIHDAFLASGCWEELITYIVPKILGGDSVASISSSRPAEKVTELNNVTVKKLDNTIKIVGSRV</sequence>
<dbReference type="EC" id="1.1.1.193" evidence="14"/>
<evidence type="ECO:0000256" key="8">
    <source>
        <dbReference type="ARBA" id="ARBA00022833"/>
    </source>
</evidence>
<evidence type="ECO:0000313" key="16">
    <source>
        <dbReference type="EMBL" id="MBO0482713.1"/>
    </source>
</evidence>
<dbReference type="PROSITE" id="PS51747">
    <property type="entry name" value="CYT_DCMP_DEAMINASES_2"/>
    <property type="match status" value="1"/>
</dbReference>
<evidence type="ECO:0000256" key="11">
    <source>
        <dbReference type="ARBA" id="ARBA00023268"/>
    </source>
</evidence>
<dbReference type="PANTHER" id="PTHR38011">
    <property type="entry name" value="DIHYDROFOLATE REDUCTASE FAMILY PROTEIN (AFU_ORTHOLOGUE AFUA_8G06820)"/>
    <property type="match status" value="1"/>
</dbReference>
<accession>A0ABS3I3Q4</accession>
<comment type="function">
    <text evidence="1 14">Converts 2,5-diamino-6-(ribosylamino)-4(3h)-pyrimidinone 5'-phosphate into 5-amino-6-(ribosylamino)-2,4(1h,3h)-pyrimidinedione 5'-phosphate.</text>
</comment>
<dbReference type="InterPro" id="IPR002125">
    <property type="entry name" value="CMP_dCMP_dom"/>
</dbReference>